<evidence type="ECO:0000313" key="1">
    <source>
        <dbReference type="EMBL" id="MET1491827.1"/>
    </source>
</evidence>
<dbReference type="EMBL" id="JBEWLZ010000016">
    <property type="protein sequence ID" value="MET1491827.1"/>
    <property type="molecule type" value="Genomic_DNA"/>
</dbReference>
<dbReference type="PRINTS" id="PR00724">
    <property type="entry name" value="CRBOXYPTASEC"/>
</dbReference>
<evidence type="ECO:0008006" key="3">
    <source>
        <dbReference type="Google" id="ProtNLM"/>
    </source>
</evidence>
<gene>
    <name evidence="1" type="ORF">ABVT11_18455</name>
</gene>
<sequence>MTESASDMPTPDRIQALPGIGPLTDVQFAGYAPVSGEPDDSAAEAIFYWFAGEADYRDRPTILWSNGGPGCSSLWGFMVENGPFVFHENAAGEAQIARNPHGWNRQANYLVFEHPLGVTLSFPKKTADLPQDVQAGVRQLYGSLIAFMRRHPEVAARPLVLAGESYAGTYLPLLAELILVGNRQPGNPVLDLRSLVLADAWVDPMTQMATDTTYALSHGLITAAQKAQLDAKYAHNYPQLNQAIQQICGLYMANTAQASDPPFQPVLDYINRPEVRAALHAPATPAVTASWSEAISDLYAFGVNDSVIRTVQALVDAGLQLIVVSGLNDAKDCNFLGTGAWLEKLEGDAAARFHAAPTVQWKEPGKDRVLGFFQDGGSVSWIKVLNAGHLAARDQPRLIDLLRRSSRAWQD</sequence>
<name>A0ABV2CV89_9RHOO</name>
<reference evidence="1 2" key="1">
    <citation type="submission" date="2024-07" db="EMBL/GenBank/DDBJ databases">
        <title>Uliginosibacterium paludis KCTC:42655.</title>
        <authorList>
            <person name="Kim M.K."/>
        </authorList>
    </citation>
    <scope>NUCLEOTIDE SEQUENCE [LARGE SCALE GENOMIC DNA]</scope>
    <source>
        <strain evidence="1 2">KCTC 42655</strain>
    </source>
</reference>
<dbReference type="RefSeq" id="WP_345929977.1">
    <property type="nucleotide sequence ID" value="NZ_JBDIVF010000013.1"/>
</dbReference>
<dbReference type="SUPFAM" id="SSF53474">
    <property type="entry name" value="alpha/beta-Hydrolases"/>
    <property type="match status" value="1"/>
</dbReference>
<proteinExistence type="predicted"/>
<protein>
    <recommendedName>
        <fullName evidence="3">Carboxypeptidase</fullName>
    </recommendedName>
</protein>
<organism evidence="1 2">
    <name type="scientific">Uliginosibacterium paludis</name>
    <dbReference type="NCBI Taxonomy" id="1615952"/>
    <lineage>
        <taxon>Bacteria</taxon>
        <taxon>Pseudomonadati</taxon>
        <taxon>Pseudomonadota</taxon>
        <taxon>Betaproteobacteria</taxon>
        <taxon>Rhodocyclales</taxon>
        <taxon>Zoogloeaceae</taxon>
        <taxon>Uliginosibacterium</taxon>
    </lineage>
</organism>
<dbReference type="InterPro" id="IPR001563">
    <property type="entry name" value="Peptidase_S10"/>
</dbReference>
<dbReference type="PANTHER" id="PTHR11802">
    <property type="entry name" value="SERINE PROTEASE FAMILY S10 SERINE CARBOXYPEPTIDASE"/>
    <property type="match status" value="1"/>
</dbReference>
<accession>A0ABV2CV89</accession>
<evidence type="ECO:0000313" key="2">
    <source>
        <dbReference type="Proteomes" id="UP001548590"/>
    </source>
</evidence>
<dbReference type="PROSITE" id="PS00131">
    <property type="entry name" value="CARBOXYPEPT_SER_SER"/>
    <property type="match status" value="1"/>
</dbReference>
<dbReference type="Proteomes" id="UP001548590">
    <property type="component" value="Unassembled WGS sequence"/>
</dbReference>
<dbReference type="Gene3D" id="3.40.50.1820">
    <property type="entry name" value="alpha/beta hydrolase"/>
    <property type="match status" value="1"/>
</dbReference>
<comment type="caution">
    <text evidence="1">The sequence shown here is derived from an EMBL/GenBank/DDBJ whole genome shotgun (WGS) entry which is preliminary data.</text>
</comment>
<dbReference type="InterPro" id="IPR018202">
    <property type="entry name" value="Ser_caboxypep_ser_AS"/>
</dbReference>
<dbReference type="InterPro" id="IPR029058">
    <property type="entry name" value="AB_hydrolase_fold"/>
</dbReference>
<keyword evidence="2" id="KW-1185">Reference proteome</keyword>
<dbReference type="Pfam" id="PF00450">
    <property type="entry name" value="Peptidase_S10"/>
    <property type="match status" value="2"/>
</dbReference>